<evidence type="ECO:0000313" key="3">
    <source>
        <dbReference type="Proteomes" id="UP000009192"/>
    </source>
</evidence>
<dbReference type="InParanoid" id="A0A0Q9XDB8"/>
<keyword evidence="1" id="KW-0732">Signal</keyword>
<keyword evidence="3" id="KW-1185">Reference proteome</keyword>
<protein>
    <recommendedName>
        <fullName evidence="4">TIL domain-containing protein</fullName>
    </recommendedName>
</protein>
<name>A0A0Q9XDB8_DROMO</name>
<evidence type="ECO:0000313" key="2">
    <source>
        <dbReference type="EMBL" id="KRG06592.1"/>
    </source>
</evidence>
<sequence length="89" mass="10167">MSGWLIALFASLFGFFYPVLSSTQNDPYHVVGVRCGINEEVSCTMVECSWGQYCPGRDYCYNPTCVCQFGYRKINGKCVEKRQNFAYFA</sequence>
<gene>
    <name evidence="2" type="primary">Dmoj\GI25869</name>
    <name evidence="2" type="ORF">Dmoj_GI25869</name>
</gene>
<feature type="chain" id="PRO_5006387793" description="TIL domain-containing protein" evidence="1">
    <location>
        <begin position="22"/>
        <end position="89"/>
    </location>
</feature>
<evidence type="ECO:0008006" key="4">
    <source>
        <dbReference type="Google" id="ProtNLM"/>
    </source>
</evidence>
<dbReference type="SMR" id="A0A0Q9XDB8"/>
<organism evidence="2 3">
    <name type="scientific">Drosophila mojavensis</name>
    <name type="common">Fruit fly</name>
    <dbReference type="NCBI Taxonomy" id="7230"/>
    <lineage>
        <taxon>Eukaryota</taxon>
        <taxon>Metazoa</taxon>
        <taxon>Ecdysozoa</taxon>
        <taxon>Arthropoda</taxon>
        <taxon>Hexapoda</taxon>
        <taxon>Insecta</taxon>
        <taxon>Pterygota</taxon>
        <taxon>Neoptera</taxon>
        <taxon>Endopterygota</taxon>
        <taxon>Diptera</taxon>
        <taxon>Brachycera</taxon>
        <taxon>Muscomorpha</taxon>
        <taxon>Ephydroidea</taxon>
        <taxon>Drosophilidae</taxon>
        <taxon>Drosophila</taxon>
    </lineage>
</organism>
<dbReference type="KEGG" id="dmo:Dmoj_GI25869"/>
<dbReference type="EMBL" id="CH933809">
    <property type="protein sequence ID" value="KRG06592.1"/>
    <property type="molecule type" value="Genomic_DNA"/>
</dbReference>
<proteinExistence type="predicted"/>
<evidence type="ECO:0000256" key="1">
    <source>
        <dbReference type="SAM" id="SignalP"/>
    </source>
</evidence>
<dbReference type="AlphaFoldDB" id="A0A0Q9XDB8"/>
<reference evidence="2 3" key="1">
    <citation type="journal article" date="2007" name="Nature">
        <title>Evolution of genes and genomes on the Drosophila phylogeny.</title>
        <authorList>
            <consortium name="Drosophila 12 Genomes Consortium"/>
            <person name="Clark A.G."/>
            <person name="Eisen M.B."/>
            <person name="Smith D.R."/>
            <person name="Bergman C.M."/>
            <person name="Oliver B."/>
            <person name="Markow T.A."/>
            <person name="Kaufman T.C."/>
            <person name="Kellis M."/>
            <person name="Gelbart W."/>
            <person name="Iyer V.N."/>
            <person name="Pollard D.A."/>
            <person name="Sackton T.B."/>
            <person name="Larracuente A.M."/>
            <person name="Singh N.D."/>
            <person name="Abad J.P."/>
            <person name="Abt D.N."/>
            <person name="Adryan B."/>
            <person name="Aguade M."/>
            <person name="Akashi H."/>
            <person name="Anderson W.W."/>
            <person name="Aquadro C.F."/>
            <person name="Ardell D.H."/>
            <person name="Arguello R."/>
            <person name="Artieri C.G."/>
            <person name="Barbash D.A."/>
            <person name="Barker D."/>
            <person name="Barsanti P."/>
            <person name="Batterham P."/>
            <person name="Batzoglou S."/>
            <person name="Begun D."/>
            <person name="Bhutkar A."/>
            <person name="Blanco E."/>
            <person name="Bosak S.A."/>
            <person name="Bradley R.K."/>
            <person name="Brand A.D."/>
            <person name="Brent M.R."/>
            <person name="Brooks A.N."/>
            <person name="Brown R.H."/>
            <person name="Butlin R.K."/>
            <person name="Caggese C."/>
            <person name="Calvi B.R."/>
            <person name="Bernardo de Carvalho A."/>
            <person name="Caspi A."/>
            <person name="Castrezana S."/>
            <person name="Celniker S.E."/>
            <person name="Chang J.L."/>
            <person name="Chapple C."/>
            <person name="Chatterji S."/>
            <person name="Chinwalla A."/>
            <person name="Civetta A."/>
            <person name="Clifton S.W."/>
            <person name="Comeron J.M."/>
            <person name="Costello J.C."/>
            <person name="Coyne J.A."/>
            <person name="Daub J."/>
            <person name="David R.G."/>
            <person name="Delcher A.L."/>
            <person name="Delehaunty K."/>
            <person name="Do C.B."/>
            <person name="Ebling H."/>
            <person name="Edwards K."/>
            <person name="Eickbush T."/>
            <person name="Evans J.D."/>
            <person name="Filipski A."/>
            <person name="Findeiss S."/>
            <person name="Freyhult E."/>
            <person name="Fulton L."/>
            <person name="Fulton R."/>
            <person name="Garcia A.C."/>
            <person name="Gardiner A."/>
            <person name="Garfield D.A."/>
            <person name="Garvin B.E."/>
            <person name="Gibson G."/>
            <person name="Gilbert D."/>
            <person name="Gnerre S."/>
            <person name="Godfrey J."/>
            <person name="Good R."/>
            <person name="Gotea V."/>
            <person name="Gravely B."/>
            <person name="Greenberg A.J."/>
            <person name="Griffiths-Jones S."/>
            <person name="Gross S."/>
            <person name="Guigo R."/>
            <person name="Gustafson E.A."/>
            <person name="Haerty W."/>
            <person name="Hahn M.W."/>
            <person name="Halligan D.L."/>
            <person name="Halpern A.L."/>
            <person name="Halter G.M."/>
            <person name="Han M.V."/>
            <person name="Heger A."/>
            <person name="Hillier L."/>
            <person name="Hinrichs A.S."/>
            <person name="Holmes I."/>
            <person name="Hoskins R.A."/>
            <person name="Hubisz M.J."/>
            <person name="Hultmark D."/>
            <person name="Huntley M.A."/>
            <person name="Jaffe D.B."/>
            <person name="Jagadeeshan S."/>
            <person name="Jeck W.R."/>
            <person name="Johnson J."/>
            <person name="Jones C.D."/>
            <person name="Jordan W.C."/>
            <person name="Karpen G.H."/>
            <person name="Kataoka E."/>
            <person name="Keightley P.D."/>
            <person name="Kheradpour P."/>
            <person name="Kirkness E.F."/>
            <person name="Koerich L.B."/>
            <person name="Kristiansen K."/>
            <person name="Kudrna D."/>
            <person name="Kulathinal R.J."/>
            <person name="Kumar S."/>
            <person name="Kwok R."/>
            <person name="Lander E."/>
            <person name="Langley C.H."/>
            <person name="Lapoint R."/>
            <person name="Lazzaro B.P."/>
            <person name="Lee S.J."/>
            <person name="Levesque L."/>
            <person name="Li R."/>
            <person name="Lin C.F."/>
            <person name="Lin M.F."/>
            <person name="Lindblad-Toh K."/>
            <person name="Llopart A."/>
            <person name="Long M."/>
            <person name="Low L."/>
            <person name="Lozovsky E."/>
            <person name="Lu J."/>
            <person name="Luo M."/>
            <person name="Machado C.A."/>
            <person name="Makalowski W."/>
            <person name="Marzo M."/>
            <person name="Matsuda M."/>
            <person name="Matzkin L."/>
            <person name="McAllister B."/>
            <person name="McBride C.S."/>
            <person name="McKernan B."/>
            <person name="McKernan K."/>
            <person name="Mendez-Lago M."/>
            <person name="Minx P."/>
            <person name="Mollenhauer M.U."/>
            <person name="Montooth K."/>
            <person name="Mount S.M."/>
            <person name="Mu X."/>
            <person name="Myers E."/>
            <person name="Negre B."/>
            <person name="Newfeld S."/>
            <person name="Nielsen R."/>
            <person name="Noor M.A."/>
            <person name="O'Grady P."/>
            <person name="Pachter L."/>
            <person name="Papaceit M."/>
            <person name="Parisi M.J."/>
            <person name="Parisi M."/>
            <person name="Parts L."/>
            <person name="Pedersen J.S."/>
            <person name="Pesole G."/>
            <person name="Phillippy A.M."/>
            <person name="Ponting C.P."/>
            <person name="Pop M."/>
            <person name="Porcelli D."/>
            <person name="Powell J.R."/>
            <person name="Prohaska S."/>
            <person name="Pruitt K."/>
            <person name="Puig M."/>
            <person name="Quesneville H."/>
            <person name="Ram K.R."/>
            <person name="Rand D."/>
            <person name="Rasmussen M.D."/>
            <person name="Reed L.K."/>
            <person name="Reenan R."/>
            <person name="Reily A."/>
            <person name="Remington K.A."/>
            <person name="Rieger T.T."/>
            <person name="Ritchie M.G."/>
            <person name="Robin C."/>
            <person name="Rogers Y.H."/>
            <person name="Rohde C."/>
            <person name="Rozas J."/>
            <person name="Rubenfield M.J."/>
            <person name="Ruiz A."/>
            <person name="Russo S."/>
            <person name="Salzberg S.L."/>
            <person name="Sanchez-Gracia A."/>
            <person name="Saranga D.J."/>
            <person name="Sato H."/>
            <person name="Schaeffer S.W."/>
            <person name="Schatz M.C."/>
            <person name="Schlenke T."/>
            <person name="Schwartz R."/>
            <person name="Segarra C."/>
            <person name="Singh R.S."/>
            <person name="Sirot L."/>
            <person name="Sirota M."/>
            <person name="Sisneros N.B."/>
            <person name="Smith C.D."/>
            <person name="Smith T.F."/>
            <person name="Spieth J."/>
            <person name="Stage D.E."/>
            <person name="Stark A."/>
            <person name="Stephan W."/>
            <person name="Strausberg R.L."/>
            <person name="Strempel S."/>
            <person name="Sturgill D."/>
            <person name="Sutton G."/>
            <person name="Sutton G.G."/>
            <person name="Tao W."/>
            <person name="Teichmann S."/>
            <person name="Tobari Y.N."/>
            <person name="Tomimura Y."/>
            <person name="Tsolas J.M."/>
            <person name="Valente V.L."/>
            <person name="Venter E."/>
            <person name="Venter J.C."/>
            <person name="Vicario S."/>
            <person name="Vieira F.G."/>
            <person name="Vilella A.J."/>
            <person name="Villasante A."/>
            <person name="Walenz B."/>
            <person name="Wang J."/>
            <person name="Wasserman M."/>
            <person name="Watts T."/>
            <person name="Wilson D."/>
            <person name="Wilson R.K."/>
            <person name="Wing R.A."/>
            <person name="Wolfner M.F."/>
            <person name="Wong A."/>
            <person name="Wong G.K."/>
            <person name="Wu C.I."/>
            <person name="Wu G."/>
            <person name="Yamamoto D."/>
            <person name="Yang H.P."/>
            <person name="Yang S.P."/>
            <person name="Yorke J.A."/>
            <person name="Yoshida K."/>
            <person name="Zdobnov E."/>
            <person name="Zhang P."/>
            <person name="Zhang Y."/>
            <person name="Zimin A.V."/>
            <person name="Baldwin J."/>
            <person name="Abdouelleil A."/>
            <person name="Abdulkadir J."/>
            <person name="Abebe A."/>
            <person name="Abera B."/>
            <person name="Abreu J."/>
            <person name="Acer S.C."/>
            <person name="Aftuck L."/>
            <person name="Alexander A."/>
            <person name="An P."/>
            <person name="Anderson E."/>
            <person name="Anderson S."/>
            <person name="Arachi H."/>
            <person name="Azer M."/>
            <person name="Bachantsang P."/>
            <person name="Barry A."/>
            <person name="Bayul T."/>
            <person name="Berlin A."/>
            <person name="Bessette D."/>
            <person name="Bloom T."/>
            <person name="Blye J."/>
            <person name="Boguslavskiy L."/>
            <person name="Bonnet C."/>
            <person name="Boukhgalter B."/>
            <person name="Bourzgui I."/>
            <person name="Brown A."/>
            <person name="Cahill P."/>
            <person name="Channer S."/>
            <person name="Cheshatsang Y."/>
            <person name="Chuda L."/>
            <person name="Citroen M."/>
            <person name="Collymore A."/>
            <person name="Cooke P."/>
            <person name="Costello M."/>
            <person name="D'Aco K."/>
            <person name="Daza R."/>
            <person name="De Haan G."/>
            <person name="DeGray S."/>
            <person name="DeMaso C."/>
            <person name="Dhargay N."/>
            <person name="Dooley K."/>
            <person name="Dooley E."/>
            <person name="Doricent M."/>
            <person name="Dorje P."/>
            <person name="Dorjee K."/>
            <person name="Dupes A."/>
            <person name="Elong R."/>
            <person name="Falk J."/>
            <person name="Farina A."/>
            <person name="Faro S."/>
            <person name="Ferguson D."/>
            <person name="Fisher S."/>
            <person name="Foley C.D."/>
            <person name="Franke A."/>
            <person name="Friedrich D."/>
            <person name="Gadbois L."/>
            <person name="Gearin G."/>
            <person name="Gearin C.R."/>
            <person name="Giannoukos G."/>
            <person name="Goode T."/>
            <person name="Graham J."/>
            <person name="Grandbois E."/>
            <person name="Grewal S."/>
            <person name="Gyaltsen K."/>
            <person name="Hafez N."/>
            <person name="Hagos B."/>
            <person name="Hall J."/>
            <person name="Henson C."/>
            <person name="Hollinger A."/>
            <person name="Honan T."/>
            <person name="Huard M.D."/>
            <person name="Hughes L."/>
            <person name="Hurhula B."/>
            <person name="Husby M.E."/>
            <person name="Kamat A."/>
            <person name="Kanga B."/>
            <person name="Kashin S."/>
            <person name="Khazanovich D."/>
            <person name="Kisner P."/>
            <person name="Lance K."/>
            <person name="Lara M."/>
            <person name="Lee W."/>
            <person name="Lennon N."/>
            <person name="Letendre F."/>
            <person name="LeVine R."/>
            <person name="Lipovsky A."/>
            <person name="Liu X."/>
            <person name="Liu J."/>
            <person name="Liu S."/>
            <person name="Lokyitsang T."/>
            <person name="Lokyitsang Y."/>
            <person name="Lubonja R."/>
            <person name="Lui A."/>
            <person name="MacDonald P."/>
            <person name="Magnisalis V."/>
            <person name="Maru K."/>
            <person name="Matthews C."/>
            <person name="McCusker W."/>
            <person name="McDonough S."/>
            <person name="Mehta T."/>
            <person name="Meldrim J."/>
            <person name="Meneus L."/>
            <person name="Mihai O."/>
            <person name="Mihalev A."/>
            <person name="Mihova T."/>
            <person name="Mittelman R."/>
            <person name="Mlenga V."/>
            <person name="Montmayeur A."/>
            <person name="Mulrain L."/>
            <person name="Navidi A."/>
            <person name="Naylor J."/>
            <person name="Negash T."/>
            <person name="Nguyen T."/>
            <person name="Nguyen N."/>
            <person name="Nicol R."/>
            <person name="Norbu C."/>
            <person name="Norbu N."/>
            <person name="Novod N."/>
            <person name="O'Neill B."/>
            <person name="Osman S."/>
            <person name="Markiewicz E."/>
            <person name="Oyono O.L."/>
            <person name="Patti C."/>
            <person name="Phunkhang P."/>
            <person name="Pierre F."/>
            <person name="Priest M."/>
            <person name="Raghuraman S."/>
            <person name="Rege F."/>
            <person name="Reyes R."/>
            <person name="Rise C."/>
            <person name="Rogov P."/>
            <person name="Ross K."/>
            <person name="Ryan E."/>
            <person name="Settipalli S."/>
            <person name="Shea T."/>
            <person name="Sherpa N."/>
            <person name="Shi L."/>
            <person name="Shih D."/>
            <person name="Sparrow T."/>
            <person name="Spaulding J."/>
            <person name="Stalker J."/>
            <person name="Stange-Thomann N."/>
            <person name="Stavropoulos S."/>
            <person name="Stone C."/>
            <person name="Strader C."/>
            <person name="Tesfaye S."/>
            <person name="Thomson T."/>
            <person name="Thoulutsang Y."/>
            <person name="Thoulutsang D."/>
            <person name="Topham K."/>
            <person name="Topping I."/>
            <person name="Tsamla T."/>
            <person name="Vassiliev H."/>
            <person name="Vo A."/>
            <person name="Wangchuk T."/>
            <person name="Wangdi T."/>
            <person name="Weiand M."/>
            <person name="Wilkinson J."/>
            <person name="Wilson A."/>
            <person name="Yadav S."/>
            <person name="Young G."/>
            <person name="Yu Q."/>
            <person name="Zembek L."/>
            <person name="Zhong D."/>
            <person name="Zimmer A."/>
            <person name="Zwirko Z."/>
            <person name="Jaffe D.B."/>
            <person name="Alvarez P."/>
            <person name="Brockman W."/>
            <person name="Butler J."/>
            <person name="Chin C."/>
            <person name="Gnerre S."/>
            <person name="Grabherr M."/>
            <person name="Kleber M."/>
            <person name="Mauceli E."/>
            <person name="MacCallum I."/>
        </authorList>
    </citation>
    <scope>NUCLEOTIDE SEQUENCE [LARGE SCALE GENOMIC DNA]</scope>
    <source>
        <strain evidence="3">Tucson 15081-1352.22</strain>
    </source>
</reference>
<feature type="signal peptide" evidence="1">
    <location>
        <begin position="1"/>
        <end position="21"/>
    </location>
</feature>
<dbReference type="Proteomes" id="UP000009192">
    <property type="component" value="Unassembled WGS sequence"/>
</dbReference>
<accession>A0A0Q9XDB8</accession>